<evidence type="ECO:0000313" key="2">
    <source>
        <dbReference type="Proteomes" id="UP000004080"/>
    </source>
</evidence>
<dbReference type="AlphaFoldDB" id="I8J0V0"/>
<keyword evidence="2" id="KW-1185">Reference proteome</keyword>
<sequence>MCLCISGIEETKKRLAIMEADILFSMHGGQMVFVERDNSNPFKNRYKVKVLNNNCVQHALRSYFFGTYKNIVYYLPNP</sequence>
<evidence type="ECO:0000313" key="1">
    <source>
        <dbReference type="EMBL" id="EIT85381.1"/>
    </source>
</evidence>
<name>I8J0V0_9BACL</name>
<dbReference type="EMBL" id="AKKV01000026">
    <property type="protein sequence ID" value="EIT85381.1"/>
    <property type="molecule type" value="Genomic_DNA"/>
</dbReference>
<accession>I8J0V0</accession>
<protein>
    <submittedName>
        <fullName evidence="1">Uncharacterized protein</fullName>
    </submittedName>
</protein>
<organism evidence="1 2">
    <name type="scientific">Fictibacillus macauensis ZFHKF-1</name>
    <dbReference type="NCBI Taxonomy" id="1196324"/>
    <lineage>
        <taxon>Bacteria</taxon>
        <taxon>Bacillati</taxon>
        <taxon>Bacillota</taxon>
        <taxon>Bacilli</taxon>
        <taxon>Bacillales</taxon>
        <taxon>Fictibacillaceae</taxon>
        <taxon>Fictibacillus</taxon>
    </lineage>
</organism>
<gene>
    <name evidence="1" type="ORF">A374_11575</name>
</gene>
<dbReference type="Proteomes" id="UP000004080">
    <property type="component" value="Unassembled WGS sequence"/>
</dbReference>
<reference evidence="1 2" key="1">
    <citation type="journal article" date="2012" name="J. Bacteriol.">
        <title>Genome of Bacillus macauensis ZFHKF-1, a Long-Chain-Forming Bacterium.</title>
        <authorList>
            <person name="Cai L."/>
            <person name="Zhang T."/>
        </authorList>
    </citation>
    <scope>NUCLEOTIDE SEQUENCE [LARGE SCALE GENOMIC DNA]</scope>
    <source>
        <strain evidence="1 2">ZFHKF-1</strain>
    </source>
</reference>
<comment type="caution">
    <text evidence="1">The sequence shown here is derived from an EMBL/GenBank/DDBJ whole genome shotgun (WGS) entry which is preliminary data.</text>
</comment>
<proteinExistence type="predicted"/>